<evidence type="ECO:0000313" key="1">
    <source>
        <dbReference type="EMBL" id="TDB95802.1"/>
    </source>
</evidence>
<reference evidence="1 2" key="1">
    <citation type="submission" date="2019-02" db="EMBL/GenBank/DDBJ databases">
        <title>Draft genome sequences of novel Actinobacteria.</title>
        <authorList>
            <person name="Sahin N."/>
            <person name="Ay H."/>
            <person name="Saygin H."/>
        </authorList>
    </citation>
    <scope>NUCLEOTIDE SEQUENCE [LARGE SCALE GENOMIC DNA]</scope>
    <source>
        <strain evidence="1 2">KC201</strain>
    </source>
</reference>
<keyword evidence="2" id="KW-1185">Reference proteome</keyword>
<comment type="caution">
    <text evidence="1">The sequence shown here is derived from an EMBL/GenBank/DDBJ whole genome shotgun (WGS) entry which is preliminary data.</text>
</comment>
<name>A0A4R4MNE7_9ACTN</name>
<sequence>MGHATPVSLARTRSGECGTARIATCPELCRSRGVSMRFPALMSTTAQNGDYGYDRFVKAGKAVFQVEYNLEPSAFCPRSNAQNFNALKKTYELGAYRVPCRGA</sequence>
<protein>
    <submittedName>
        <fullName evidence="1">Uncharacterized protein</fullName>
    </submittedName>
</protein>
<dbReference type="EMBL" id="SMJZ01000306">
    <property type="protein sequence ID" value="TDB95802.1"/>
    <property type="molecule type" value="Genomic_DNA"/>
</dbReference>
<dbReference type="AlphaFoldDB" id="A0A4R4MNE7"/>
<evidence type="ECO:0000313" key="2">
    <source>
        <dbReference type="Proteomes" id="UP000295157"/>
    </source>
</evidence>
<accession>A0A4R4MNE7</accession>
<dbReference type="OrthoDB" id="319933at2"/>
<gene>
    <name evidence="1" type="ORF">E1267_41520</name>
</gene>
<organism evidence="1 2">
    <name type="scientific">Nonomuraea longispora</name>
    <dbReference type="NCBI Taxonomy" id="1848320"/>
    <lineage>
        <taxon>Bacteria</taxon>
        <taxon>Bacillati</taxon>
        <taxon>Actinomycetota</taxon>
        <taxon>Actinomycetes</taxon>
        <taxon>Streptosporangiales</taxon>
        <taxon>Streptosporangiaceae</taxon>
        <taxon>Nonomuraea</taxon>
    </lineage>
</organism>
<dbReference type="Proteomes" id="UP000295157">
    <property type="component" value="Unassembled WGS sequence"/>
</dbReference>
<proteinExistence type="predicted"/>